<feature type="compositionally biased region" description="Low complexity" evidence="1">
    <location>
        <begin position="36"/>
        <end position="50"/>
    </location>
</feature>
<proteinExistence type="predicted"/>
<accession>A0A813FCP0</accession>
<dbReference type="EMBL" id="CAJNNV010025018">
    <property type="protein sequence ID" value="CAE8611348.1"/>
    <property type="molecule type" value="Genomic_DNA"/>
</dbReference>
<comment type="caution">
    <text evidence="2">The sequence shown here is derived from an EMBL/GenBank/DDBJ whole genome shotgun (WGS) entry which is preliminary data.</text>
</comment>
<gene>
    <name evidence="2" type="ORF">PGLA1383_LOCUS29149</name>
</gene>
<organism evidence="2 3">
    <name type="scientific">Polarella glacialis</name>
    <name type="common">Dinoflagellate</name>
    <dbReference type="NCBI Taxonomy" id="89957"/>
    <lineage>
        <taxon>Eukaryota</taxon>
        <taxon>Sar</taxon>
        <taxon>Alveolata</taxon>
        <taxon>Dinophyceae</taxon>
        <taxon>Suessiales</taxon>
        <taxon>Suessiaceae</taxon>
        <taxon>Polarella</taxon>
    </lineage>
</organism>
<evidence type="ECO:0000313" key="2">
    <source>
        <dbReference type="EMBL" id="CAE8611348.1"/>
    </source>
</evidence>
<protein>
    <submittedName>
        <fullName evidence="2">Uncharacterized protein</fullName>
    </submittedName>
</protein>
<feature type="region of interest" description="Disordered" evidence="1">
    <location>
        <begin position="28"/>
        <end position="84"/>
    </location>
</feature>
<name>A0A813FCP0_POLGL</name>
<dbReference type="Proteomes" id="UP000654075">
    <property type="component" value="Unassembled WGS sequence"/>
</dbReference>
<evidence type="ECO:0000313" key="3">
    <source>
        <dbReference type="Proteomes" id="UP000654075"/>
    </source>
</evidence>
<evidence type="ECO:0000256" key="1">
    <source>
        <dbReference type="SAM" id="MobiDB-lite"/>
    </source>
</evidence>
<keyword evidence="3" id="KW-1185">Reference proteome</keyword>
<reference evidence="2" key="1">
    <citation type="submission" date="2021-02" db="EMBL/GenBank/DDBJ databases">
        <authorList>
            <person name="Dougan E. K."/>
            <person name="Rhodes N."/>
            <person name="Thang M."/>
            <person name="Chan C."/>
        </authorList>
    </citation>
    <scope>NUCLEOTIDE SEQUENCE</scope>
</reference>
<dbReference type="AlphaFoldDB" id="A0A813FCP0"/>
<feature type="compositionally biased region" description="Polar residues" evidence="1">
    <location>
        <begin position="56"/>
        <end position="67"/>
    </location>
</feature>
<sequence>MGYAKLSRGTWGRMRTACRDPARLLPDYSHTEVPGAPSSKPHAAAKAASPMRRGAQNITLASESTAQVLHGHSFGNSGNKRADQPIVKELGTTNNHLLHLRADVCNPVPQHGRSHNSS</sequence>